<dbReference type="RefSeq" id="WP_230682302.1">
    <property type="nucleotide sequence ID" value="NZ_CAWMAN010000103.1"/>
</dbReference>
<dbReference type="InterPro" id="IPR029465">
    <property type="entry name" value="ATPgrasp_TupA"/>
</dbReference>
<name>A0ABP1WQJ4_9VIBR</name>
<dbReference type="Pfam" id="PF14305">
    <property type="entry name" value="ATPgrasp_TupA"/>
    <property type="match status" value="1"/>
</dbReference>
<organism evidence="1 2">
    <name type="scientific">Vibrio crassostreae</name>
    <dbReference type="NCBI Taxonomy" id="246167"/>
    <lineage>
        <taxon>Bacteria</taxon>
        <taxon>Pseudomonadati</taxon>
        <taxon>Pseudomonadota</taxon>
        <taxon>Gammaproteobacteria</taxon>
        <taxon>Vibrionales</taxon>
        <taxon>Vibrionaceae</taxon>
        <taxon>Vibrio</taxon>
    </lineage>
</organism>
<accession>A0ABP1WQJ4</accession>
<dbReference type="Proteomes" id="UP000049077">
    <property type="component" value="Unassembled WGS sequence"/>
</dbReference>
<sequence length="278" mass="32326">MRKLLKNVTLSALPKNKFGDKLFANLSFCYFHKRLPNNSNNFIDVLHRVKTSGVLYDPIRNYISDKYLVKNFVSGTIGSEYAVPTIALLNTENEVKDFVAPDECIVKPCHSSGNVIFLKKGDTLNFDDVKHWLEENYYEVSREVNYKNLKKRIIVEPILYENKNLKDYKFFFYNGKFMFLQVDVDRMSSHKRGFYDNKYKFLDFSTKYPLSEPQDKPSNYSEMINIATKLAKHFDGIIRIDLYSNGSDIKVGEITNCHGSAREKVIPEGKQVILDDYL</sequence>
<dbReference type="EMBL" id="CCJX01000054">
    <property type="protein sequence ID" value="CDT05307.1"/>
    <property type="molecule type" value="Genomic_DNA"/>
</dbReference>
<gene>
    <name evidence="1" type="primary">wcvD</name>
    <name evidence="1" type="ORF">VCR4J5_1470036</name>
</gene>
<evidence type="ECO:0000313" key="1">
    <source>
        <dbReference type="EMBL" id="CDT05307.1"/>
    </source>
</evidence>
<comment type="caution">
    <text evidence="1">The sequence shown here is derived from an EMBL/GenBank/DDBJ whole genome shotgun (WGS) entry which is preliminary data.</text>
</comment>
<proteinExistence type="predicted"/>
<evidence type="ECO:0000313" key="2">
    <source>
        <dbReference type="Proteomes" id="UP000049077"/>
    </source>
</evidence>
<reference evidence="1 2" key="1">
    <citation type="submission" date="2014-06" db="EMBL/GenBank/DDBJ databases">
        <authorList>
            <person name="Le Roux F."/>
        </authorList>
    </citation>
    <scope>NUCLEOTIDE SEQUENCE [LARGE SCALE GENOMIC DNA]</scope>
    <source>
        <strain evidence="1 2">J5-4</strain>
    </source>
</reference>
<protein>
    <submittedName>
        <fullName evidence="1">WcvD</fullName>
    </submittedName>
</protein>
<keyword evidence="2" id="KW-1185">Reference proteome</keyword>